<keyword evidence="3" id="KW-1185">Reference proteome</keyword>
<sequence length="260" mass="29435">MTDYIYDGNGCITNCPQIVDHPDFSCPKGKEWIKIPYQCNSCADYACISVKNASQRTWDRISLVVMGITVPAFLLFFMLLIYVHLRRKSGFEKFFKGRSHLENEYFSDNRESEHDIDNASVHSCETLHAKTLYQGQVVNSKLVLGKRTSRGNKIFNKPIVAKRLDTDFEMPKIIDIIPSNEQGKDNISIESIDKNGNIPQTPKREIYDWGMGVGEDPNSILDNIGKVKFTGTSKVQGNLFDIGTFGENPKGRRDETPSNK</sequence>
<feature type="transmembrane region" description="Helical" evidence="1">
    <location>
        <begin position="61"/>
        <end position="83"/>
    </location>
</feature>
<evidence type="ECO:0000256" key="1">
    <source>
        <dbReference type="SAM" id="Phobius"/>
    </source>
</evidence>
<keyword evidence="1" id="KW-0472">Membrane</keyword>
<evidence type="ECO:0000313" key="2">
    <source>
        <dbReference type="EMBL" id="PVZ99247.1"/>
    </source>
</evidence>
<comment type="caution">
    <text evidence="2">The sequence shown here is derived from an EMBL/GenBank/DDBJ whole genome shotgun (WGS) entry which is preliminary data.</text>
</comment>
<keyword evidence="1" id="KW-0812">Transmembrane</keyword>
<dbReference type="Proteomes" id="UP000245591">
    <property type="component" value="Unassembled WGS sequence"/>
</dbReference>
<gene>
    <name evidence="2" type="ORF">BB558_004748</name>
</gene>
<reference evidence="2 3" key="1">
    <citation type="journal article" date="2018" name="MBio">
        <title>Comparative Genomics Reveals the Core Gene Toolbox for the Fungus-Insect Symbiosis.</title>
        <authorList>
            <person name="Wang Y."/>
            <person name="Stata M."/>
            <person name="Wang W."/>
            <person name="Stajich J.E."/>
            <person name="White M.M."/>
            <person name="Moncalvo J.M."/>
        </authorList>
    </citation>
    <scope>NUCLEOTIDE SEQUENCE [LARGE SCALE GENOMIC DNA]</scope>
    <source>
        <strain evidence="2 3">AUS-126-30</strain>
    </source>
</reference>
<protein>
    <submittedName>
        <fullName evidence="2">Uncharacterized protein</fullName>
    </submittedName>
</protein>
<organism evidence="2 3">
    <name type="scientific">Smittium angustum</name>
    <dbReference type="NCBI Taxonomy" id="133377"/>
    <lineage>
        <taxon>Eukaryota</taxon>
        <taxon>Fungi</taxon>
        <taxon>Fungi incertae sedis</taxon>
        <taxon>Zoopagomycota</taxon>
        <taxon>Kickxellomycotina</taxon>
        <taxon>Harpellomycetes</taxon>
        <taxon>Harpellales</taxon>
        <taxon>Legeriomycetaceae</taxon>
        <taxon>Smittium</taxon>
    </lineage>
</organism>
<proteinExistence type="predicted"/>
<dbReference type="AlphaFoldDB" id="A0A2U1J2K4"/>
<accession>A0A2U1J2K4</accession>
<dbReference type="EMBL" id="MBFU01000454">
    <property type="protein sequence ID" value="PVZ99247.1"/>
    <property type="molecule type" value="Genomic_DNA"/>
</dbReference>
<evidence type="ECO:0000313" key="3">
    <source>
        <dbReference type="Proteomes" id="UP000245591"/>
    </source>
</evidence>
<keyword evidence="1" id="KW-1133">Transmembrane helix</keyword>
<name>A0A2U1J2K4_SMIAN</name>